<dbReference type="RefSeq" id="WP_226613824.1">
    <property type="nucleotide sequence ID" value="NZ_JAJAQI010000066.1"/>
</dbReference>
<gene>
    <name evidence="2" type="ORF">LHA35_25705</name>
</gene>
<reference evidence="2" key="1">
    <citation type="submission" date="2021-10" db="EMBL/GenBank/DDBJ databases">
        <title>Roseicella aerolatum sp. nov., isolated from aerosols of e-waste dismantling site.</title>
        <authorList>
            <person name="Qin T."/>
        </authorList>
    </citation>
    <scope>NUCLEOTIDE SEQUENCE</scope>
    <source>
        <strain evidence="2">GB24</strain>
    </source>
</reference>
<feature type="region of interest" description="Disordered" evidence="1">
    <location>
        <begin position="52"/>
        <end position="98"/>
    </location>
</feature>
<evidence type="ECO:0000313" key="3">
    <source>
        <dbReference type="Proteomes" id="UP001139311"/>
    </source>
</evidence>
<evidence type="ECO:0000313" key="2">
    <source>
        <dbReference type="EMBL" id="MCB4825124.1"/>
    </source>
</evidence>
<proteinExistence type="predicted"/>
<evidence type="ECO:0008006" key="4">
    <source>
        <dbReference type="Google" id="ProtNLM"/>
    </source>
</evidence>
<name>A0A9X1II91_9PROT</name>
<dbReference type="EMBL" id="JAJAQI010000066">
    <property type="protein sequence ID" value="MCB4825124.1"/>
    <property type="molecule type" value="Genomic_DNA"/>
</dbReference>
<organism evidence="2 3">
    <name type="scientific">Roseicella aerolata</name>
    <dbReference type="NCBI Taxonomy" id="2883479"/>
    <lineage>
        <taxon>Bacteria</taxon>
        <taxon>Pseudomonadati</taxon>
        <taxon>Pseudomonadota</taxon>
        <taxon>Alphaproteobacteria</taxon>
        <taxon>Acetobacterales</taxon>
        <taxon>Roseomonadaceae</taxon>
        <taxon>Roseicella</taxon>
    </lineage>
</organism>
<protein>
    <recommendedName>
        <fullName evidence="4">Transposase IS66 family protein</fullName>
    </recommendedName>
</protein>
<accession>A0A9X1II91</accession>
<dbReference type="Proteomes" id="UP001139311">
    <property type="component" value="Unassembled WGS sequence"/>
</dbReference>
<keyword evidence="3" id="KW-1185">Reference proteome</keyword>
<comment type="caution">
    <text evidence="2">The sequence shown here is derived from an EMBL/GenBank/DDBJ whole genome shotgun (WGS) entry which is preliminary data.</text>
</comment>
<evidence type="ECO:0000256" key="1">
    <source>
        <dbReference type="SAM" id="MobiDB-lite"/>
    </source>
</evidence>
<sequence length="273" mass="29326">MSPPDSAPLETLSLTELWELVGTLVAKVADLVAANAALQAENQALRDEVARLKGLPPRPPSRPSGMEQATGGAGPDESGNKRSRRRRGAKRDREAVTTEVVVPAAPPPGSRFKSYQDILVRELTLTPAVVRYRRERWATPSGETVLAALPAGIVGGFGPGLRRFLLVAHAQGQVTTERLASLLAGIGIEISKRQVVRLLTSRLDDLITEDREVLRAGLATARWVTVDDTAARHARQDAFTTQIGDGRFTAFRSGTSKSREAFLSVLRAGHGAS</sequence>
<feature type="compositionally biased region" description="Basic residues" evidence="1">
    <location>
        <begin position="81"/>
        <end position="90"/>
    </location>
</feature>
<dbReference type="AlphaFoldDB" id="A0A9X1II91"/>